<feature type="region of interest" description="Disordered" evidence="1">
    <location>
        <begin position="27"/>
        <end position="173"/>
    </location>
</feature>
<gene>
    <name evidence="2" type="ORF">MONAX_5E002234</name>
</gene>
<organism evidence="2 3">
    <name type="scientific">Marmota monax</name>
    <name type="common">Woodchuck</name>
    <dbReference type="NCBI Taxonomy" id="9995"/>
    <lineage>
        <taxon>Eukaryota</taxon>
        <taxon>Metazoa</taxon>
        <taxon>Chordata</taxon>
        <taxon>Craniata</taxon>
        <taxon>Vertebrata</taxon>
        <taxon>Euteleostomi</taxon>
        <taxon>Mammalia</taxon>
        <taxon>Eutheria</taxon>
        <taxon>Euarchontoglires</taxon>
        <taxon>Glires</taxon>
        <taxon>Rodentia</taxon>
        <taxon>Sciuromorpha</taxon>
        <taxon>Sciuridae</taxon>
        <taxon>Xerinae</taxon>
        <taxon>Marmotini</taxon>
        <taxon>Marmota</taxon>
    </lineage>
</organism>
<proteinExistence type="predicted"/>
<evidence type="ECO:0000256" key="1">
    <source>
        <dbReference type="SAM" id="MobiDB-lite"/>
    </source>
</evidence>
<evidence type="ECO:0000313" key="3">
    <source>
        <dbReference type="Proteomes" id="UP000335636"/>
    </source>
</evidence>
<dbReference type="Proteomes" id="UP000335636">
    <property type="component" value="Unassembled WGS sequence"/>
</dbReference>
<dbReference type="AlphaFoldDB" id="A0A5E4D216"/>
<comment type="caution">
    <text evidence="2">The sequence shown here is derived from an EMBL/GenBank/DDBJ whole genome shotgun (WGS) entry which is preliminary data.</text>
</comment>
<feature type="compositionally biased region" description="Basic and acidic residues" evidence="1">
    <location>
        <begin position="65"/>
        <end position="77"/>
    </location>
</feature>
<protein>
    <submittedName>
        <fullName evidence="2">Uncharacterized protein</fullName>
    </submittedName>
</protein>
<keyword evidence="3" id="KW-1185">Reference proteome</keyword>
<reference evidence="2" key="1">
    <citation type="submission" date="2019-04" db="EMBL/GenBank/DDBJ databases">
        <authorList>
            <person name="Alioto T."/>
            <person name="Alioto T."/>
        </authorList>
    </citation>
    <scope>NUCLEOTIDE SEQUENCE [LARGE SCALE GENOMIC DNA]</scope>
</reference>
<feature type="compositionally biased region" description="Basic residues" evidence="1">
    <location>
        <begin position="103"/>
        <end position="112"/>
    </location>
</feature>
<accession>A0A5E4D216</accession>
<dbReference type="EMBL" id="CABDUW010002545">
    <property type="protein sequence ID" value="VTJ87219.1"/>
    <property type="molecule type" value="Genomic_DNA"/>
</dbReference>
<name>A0A5E4D216_MARMO</name>
<evidence type="ECO:0000313" key="2">
    <source>
        <dbReference type="EMBL" id="VTJ87219.1"/>
    </source>
</evidence>
<sequence length="173" mass="19551">MKNVLYMFNKNCNAFCCCVFKKIKSVNSKKKKKKNSAADPEHPEPSLPLSRTRRRNVRSVYATMGDHDSRSPVKEPVEQPPRMTRKRLERELQEAAVVPTTPRRGRPPKTRHRAEEDQEHEAKEPAETPRPTEGWRSRRSQKSAAAAGPQGKRGKSEPKADAEAATEASPQVN</sequence>